<evidence type="ECO:0000313" key="5">
    <source>
        <dbReference type="EMBL" id="MFD0942483.1"/>
    </source>
</evidence>
<organism evidence="5 6">
    <name type="scientific">Savagea faecisuis</name>
    <dbReference type="NCBI Taxonomy" id="1274803"/>
    <lineage>
        <taxon>Bacteria</taxon>
        <taxon>Bacillati</taxon>
        <taxon>Bacillota</taxon>
        <taxon>Bacilli</taxon>
        <taxon>Bacillales</taxon>
        <taxon>Caryophanaceae</taxon>
        <taxon>Savagea</taxon>
    </lineage>
</organism>
<keyword evidence="2" id="KW-0238">DNA-binding</keyword>
<sequence>MTFLETEHVLKALGEETRLRIVSYLVHDAFCICELVALLDMSQPSISQHMKRLKEASIVTEERRGKWVYYSLRHTHPLYPLILHIIQTLPSIANTLEPLTTEKRRLLCE</sequence>
<keyword evidence="1" id="KW-0805">Transcription regulation</keyword>
<dbReference type="PANTHER" id="PTHR33154:SF18">
    <property type="entry name" value="ARSENICAL RESISTANCE OPERON REPRESSOR"/>
    <property type="match status" value="1"/>
</dbReference>
<dbReference type="SUPFAM" id="SSF46785">
    <property type="entry name" value="Winged helix' DNA-binding domain"/>
    <property type="match status" value="1"/>
</dbReference>
<evidence type="ECO:0000256" key="1">
    <source>
        <dbReference type="ARBA" id="ARBA00023015"/>
    </source>
</evidence>
<dbReference type="InterPro" id="IPR011991">
    <property type="entry name" value="ArsR-like_HTH"/>
</dbReference>
<evidence type="ECO:0000256" key="2">
    <source>
        <dbReference type="ARBA" id="ARBA00023125"/>
    </source>
</evidence>
<name>A0ABW3GW15_9BACL</name>
<keyword evidence="6" id="KW-1185">Reference proteome</keyword>
<accession>A0ABW3GW15</accession>
<dbReference type="EMBL" id="JBHTJF010000007">
    <property type="protein sequence ID" value="MFD0942483.1"/>
    <property type="molecule type" value="Genomic_DNA"/>
</dbReference>
<comment type="caution">
    <text evidence="5">The sequence shown here is derived from an EMBL/GenBank/DDBJ whole genome shotgun (WGS) entry which is preliminary data.</text>
</comment>
<dbReference type="PANTHER" id="PTHR33154">
    <property type="entry name" value="TRANSCRIPTIONAL REGULATOR, ARSR FAMILY"/>
    <property type="match status" value="1"/>
</dbReference>
<evidence type="ECO:0000259" key="4">
    <source>
        <dbReference type="PROSITE" id="PS50987"/>
    </source>
</evidence>
<dbReference type="Pfam" id="PF01022">
    <property type="entry name" value="HTH_5"/>
    <property type="match status" value="1"/>
</dbReference>
<protein>
    <submittedName>
        <fullName evidence="5">ArsR/SmtB family transcription factor</fullName>
    </submittedName>
</protein>
<dbReference type="CDD" id="cd00090">
    <property type="entry name" value="HTH_ARSR"/>
    <property type="match status" value="1"/>
</dbReference>
<dbReference type="PROSITE" id="PS50987">
    <property type="entry name" value="HTH_ARSR_2"/>
    <property type="match status" value="1"/>
</dbReference>
<feature type="domain" description="HTH arsR-type" evidence="4">
    <location>
        <begin position="1"/>
        <end position="92"/>
    </location>
</feature>
<gene>
    <name evidence="5" type="ORF">ACFQ0V_01700</name>
</gene>
<dbReference type="PRINTS" id="PR00778">
    <property type="entry name" value="HTHARSR"/>
</dbReference>
<dbReference type="SMART" id="SM00418">
    <property type="entry name" value="HTH_ARSR"/>
    <property type="match status" value="1"/>
</dbReference>
<dbReference type="Proteomes" id="UP001596976">
    <property type="component" value="Unassembled WGS sequence"/>
</dbReference>
<proteinExistence type="predicted"/>
<keyword evidence="3" id="KW-0804">Transcription</keyword>
<dbReference type="InterPro" id="IPR036388">
    <property type="entry name" value="WH-like_DNA-bd_sf"/>
</dbReference>
<evidence type="ECO:0000256" key="3">
    <source>
        <dbReference type="ARBA" id="ARBA00023163"/>
    </source>
</evidence>
<reference evidence="6" key="1">
    <citation type="journal article" date="2019" name="Int. J. Syst. Evol. Microbiol.">
        <title>The Global Catalogue of Microorganisms (GCM) 10K type strain sequencing project: providing services to taxonomists for standard genome sequencing and annotation.</title>
        <authorList>
            <consortium name="The Broad Institute Genomics Platform"/>
            <consortium name="The Broad Institute Genome Sequencing Center for Infectious Disease"/>
            <person name="Wu L."/>
            <person name="Ma J."/>
        </authorList>
    </citation>
    <scope>NUCLEOTIDE SEQUENCE [LARGE SCALE GENOMIC DNA]</scope>
    <source>
        <strain evidence="6">CCUG 63563</strain>
    </source>
</reference>
<dbReference type="NCBIfam" id="NF033788">
    <property type="entry name" value="HTH_metalloreg"/>
    <property type="match status" value="1"/>
</dbReference>
<dbReference type="RefSeq" id="WP_381009015.1">
    <property type="nucleotide sequence ID" value="NZ_JBHTJF010000007.1"/>
</dbReference>
<dbReference type="InterPro" id="IPR036390">
    <property type="entry name" value="WH_DNA-bd_sf"/>
</dbReference>
<dbReference type="Gene3D" id="1.10.10.10">
    <property type="entry name" value="Winged helix-like DNA-binding domain superfamily/Winged helix DNA-binding domain"/>
    <property type="match status" value="1"/>
</dbReference>
<dbReference type="InterPro" id="IPR001845">
    <property type="entry name" value="HTH_ArsR_DNA-bd_dom"/>
</dbReference>
<dbReference type="InterPro" id="IPR051081">
    <property type="entry name" value="HTH_MetalResp_TranReg"/>
</dbReference>
<evidence type="ECO:0000313" key="6">
    <source>
        <dbReference type="Proteomes" id="UP001596976"/>
    </source>
</evidence>